<accession>A0A0K0DJW5</accession>
<dbReference type="STRING" id="6313.A0A0K0DJW5"/>
<keyword evidence="2" id="KW-1185">Reference proteome</keyword>
<dbReference type="InterPro" id="IPR010401">
    <property type="entry name" value="AGL/Gdb1"/>
</dbReference>
<protein>
    <submittedName>
        <fullName evidence="3">GDE_C domain-containing protein</fullName>
    </submittedName>
</protein>
<dbReference type="Gene3D" id="1.50.10.10">
    <property type="match status" value="1"/>
</dbReference>
<reference evidence="3" key="2">
    <citation type="submission" date="2016-04" db="UniProtKB">
        <authorList>
            <consortium name="WormBaseParasite"/>
        </authorList>
    </citation>
    <scope>IDENTIFICATION</scope>
</reference>
<dbReference type="InterPro" id="IPR012341">
    <property type="entry name" value="6hp_glycosidase-like_sf"/>
</dbReference>
<dbReference type="Proteomes" id="UP000035642">
    <property type="component" value="Unassembled WGS sequence"/>
</dbReference>
<dbReference type="GO" id="GO:0004135">
    <property type="term" value="F:amylo-alpha-1,6-glucosidase activity"/>
    <property type="evidence" value="ECO:0007669"/>
    <property type="project" value="InterPro"/>
</dbReference>
<dbReference type="AlphaFoldDB" id="A0A0K0DJW5"/>
<evidence type="ECO:0000313" key="2">
    <source>
        <dbReference type="Proteomes" id="UP000035642"/>
    </source>
</evidence>
<dbReference type="Pfam" id="PF06202">
    <property type="entry name" value="GDE_C"/>
    <property type="match status" value="1"/>
</dbReference>
<dbReference type="GO" id="GO:0004134">
    <property type="term" value="F:4-alpha-glucanotransferase activity"/>
    <property type="evidence" value="ECO:0007669"/>
    <property type="project" value="InterPro"/>
</dbReference>
<dbReference type="GO" id="GO:0005980">
    <property type="term" value="P:glycogen catabolic process"/>
    <property type="evidence" value="ECO:0007669"/>
    <property type="project" value="InterPro"/>
</dbReference>
<dbReference type="InterPro" id="IPR032790">
    <property type="entry name" value="GDE_C"/>
</dbReference>
<sequence>MEAPTLLDPHKAWVALDMAKEHLLGPIGIKTLDPSDWAYNGYYNNDDDGCEKKTAKGFNYHQGPEWVWVVGFYLRARLAVGSILGGSHLELAMKEVQSRLGNYYRHITSSPWSSLPELTNSNGSHCSGSCPAQAWSVGCILEACLDFAMLTCSSN</sequence>
<dbReference type="PANTHER" id="PTHR10569">
    <property type="entry name" value="GLYCOGEN DEBRANCHING ENZYME"/>
    <property type="match status" value="1"/>
</dbReference>
<dbReference type="PANTHER" id="PTHR10569:SF2">
    <property type="entry name" value="GLYCOGEN DEBRANCHING ENZYME"/>
    <property type="match status" value="1"/>
</dbReference>
<name>A0A0K0DJW5_ANGCA</name>
<organism evidence="2 3">
    <name type="scientific">Angiostrongylus cantonensis</name>
    <name type="common">Rat lungworm</name>
    <dbReference type="NCBI Taxonomy" id="6313"/>
    <lineage>
        <taxon>Eukaryota</taxon>
        <taxon>Metazoa</taxon>
        <taxon>Ecdysozoa</taxon>
        <taxon>Nematoda</taxon>
        <taxon>Chromadorea</taxon>
        <taxon>Rhabditida</taxon>
        <taxon>Rhabditina</taxon>
        <taxon>Rhabditomorpha</taxon>
        <taxon>Strongyloidea</taxon>
        <taxon>Metastrongylidae</taxon>
        <taxon>Angiostrongylus</taxon>
    </lineage>
</organism>
<evidence type="ECO:0000313" key="3">
    <source>
        <dbReference type="WBParaSite" id="ACAC_0001174401-mRNA-1"/>
    </source>
</evidence>
<dbReference type="WBParaSite" id="ACAC_0001174401-mRNA-1">
    <property type="protein sequence ID" value="ACAC_0001174401-mRNA-1"/>
    <property type="gene ID" value="ACAC_0001174401"/>
</dbReference>
<proteinExistence type="predicted"/>
<dbReference type="SUPFAM" id="SSF48208">
    <property type="entry name" value="Six-hairpin glycosidases"/>
    <property type="match status" value="1"/>
</dbReference>
<dbReference type="InterPro" id="IPR008928">
    <property type="entry name" value="6-hairpin_glycosidase_sf"/>
</dbReference>
<reference evidence="2" key="1">
    <citation type="submission" date="2012-09" db="EMBL/GenBank/DDBJ databases">
        <authorList>
            <person name="Martin A.A."/>
        </authorList>
    </citation>
    <scope>NUCLEOTIDE SEQUENCE</scope>
</reference>
<evidence type="ECO:0000259" key="1">
    <source>
        <dbReference type="Pfam" id="PF06202"/>
    </source>
</evidence>
<feature type="domain" description="Glycogen debranching enzyme C-terminal" evidence="1">
    <location>
        <begin position="3"/>
        <end position="142"/>
    </location>
</feature>